<dbReference type="Proteomes" id="UP000077824">
    <property type="component" value="Chromosome"/>
</dbReference>
<gene>
    <name evidence="9" type="ORF">A0O34_00505</name>
</gene>
<evidence type="ECO:0000256" key="2">
    <source>
        <dbReference type="ARBA" id="ARBA00007613"/>
    </source>
</evidence>
<dbReference type="SUPFAM" id="SSF56954">
    <property type="entry name" value="Outer membrane efflux proteins (OEP)"/>
    <property type="match status" value="1"/>
</dbReference>
<dbReference type="STRING" id="1685010.A0O34_00505"/>
<keyword evidence="8" id="KW-0732">Signal</keyword>
<evidence type="ECO:0000256" key="6">
    <source>
        <dbReference type="ARBA" id="ARBA00023136"/>
    </source>
</evidence>
<accession>A0A172XQ30</accession>
<reference evidence="9 10" key="1">
    <citation type="submission" date="2016-04" db="EMBL/GenBank/DDBJ databases">
        <title>Complete Genome Sequence of Chryseobacterium sp. IHBB 10212.</title>
        <authorList>
            <person name="Pal M."/>
            <person name="Swarnkar M.K."/>
            <person name="Kaushal K."/>
            <person name="Chhibber S."/>
            <person name="Singh A.K."/>
            <person name="Gulati A."/>
        </authorList>
    </citation>
    <scope>NUCLEOTIDE SEQUENCE [LARGE SCALE GENOMIC DNA]</scope>
    <source>
        <strain evidence="9 10">IHBB 10212</strain>
    </source>
</reference>
<keyword evidence="10" id="KW-1185">Reference proteome</keyword>
<dbReference type="GO" id="GO:1990281">
    <property type="term" value="C:efflux pump complex"/>
    <property type="evidence" value="ECO:0007669"/>
    <property type="project" value="TreeGrafter"/>
</dbReference>
<protein>
    <submittedName>
        <fullName evidence="9">Transporter</fullName>
    </submittedName>
</protein>
<dbReference type="GO" id="GO:0015288">
    <property type="term" value="F:porin activity"/>
    <property type="evidence" value="ECO:0007669"/>
    <property type="project" value="TreeGrafter"/>
</dbReference>
<evidence type="ECO:0000256" key="8">
    <source>
        <dbReference type="SAM" id="SignalP"/>
    </source>
</evidence>
<organism evidence="9 10">
    <name type="scientific">Chryseobacterium glaciei</name>
    <dbReference type="NCBI Taxonomy" id="1685010"/>
    <lineage>
        <taxon>Bacteria</taxon>
        <taxon>Pseudomonadati</taxon>
        <taxon>Bacteroidota</taxon>
        <taxon>Flavobacteriia</taxon>
        <taxon>Flavobacteriales</taxon>
        <taxon>Weeksellaceae</taxon>
        <taxon>Chryseobacterium group</taxon>
        <taxon>Chryseobacterium</taxon>
    </lineage>
</organism>
<evidence type="ECO:0000256" key="3">
    <source>
        <dbReference type="ARBA" id="ARBA00022448"/>
    </source>
</evidence>
<dbReference type="Gene3D" id="1.20.1600.10">
    <property type="entry name" value="Outer membrane efflux proteins (OEP)"/>
    <property type="match status" value="1"/>
</dbReference>
<evidence type="ECO:0000256" key="7">
    <source>
        <dbReference type="ARBA" id="ARBA00023237"/>
    </source>
</evidence>
<dbReference type="AlphaFoldDB" id="A0A172XQ30"/>
<evidence type="ECO:0000313" key="9">
    <source>
        <dbReference type="EMBL" id="ANF49127.1"/>
    </source>
</evidence>
<dbReference type="InterPro" id="IPR051906">
    <property type="entry name" value="TolC-like"/>
</dbReference>
<dbReference type="GO" id="GO:0015562">
    <property type="term" value="F:efflux transmembrane transporter activity"/>
    <property type="evidence" value="ECO:0007669"/>
    <property type="project" value="InterPro"/>
</dbReference>
<dbReference type="EMBL" id="CP015199">
    <property type="protein sequence ID" value="ANF49127.1"/>
    <property type="molecule type" value="Genomic_DNA"/>
</dbReference>
<name>A0A172XQ30_9FLAO</name>
<comment type="subcellular location">
    <subcellularLocation>
        <location evidence="1">Cell outer membrane</location>
    </subcellularLocation>
</comment>
<comment type="similarity">
    <text evidence="2">Belongs to the outer membrane factor (OMF) (TC 1.B.17) family.</text>
</comment>
<proteinExistence type="inferred from homology"/>
<dbReference type="KEGG" id="chh:A0O34_00505"/>
<evidence type="ECO:0000256" key="5">
    <source>
        <dbReference type="ARBA" id="ARBA00022692"/>
    </source>
</evidence>
<evidence type="ECO:0000256" key="1">
    <source>
        <dbReference type="ARBA" id="ARBA00004442"/>
    </source>
</evidence>
<evidence type="ECO:0000313" key="10">
    <source>
        <dbReference type="Proteomes" id="UP000077824"/>
    </source>
</evidence>
<dbReference type="GO" id="GO:0009279">
    <property type="term" value="C:cell outer membrane"/>
    <property type="evidence" value="ECO:0007669"/>
    <property type="project" value="UniProtKB-SubCell"/>
</dbReference>
<evidence type="ECO:0000256" key="4">
    <source>
        <dbReference type="ARBA" id="ARBA00022452"/>
    </source>
</evidence>
<dbReference type="InterPro" id="IPR003423">
    <property type="entry name" value="OMP_efflux"/>
</dbReference>
<dbReference type="PANTHER" id="PTHR30026">
    <property type="entry name" value="OUTER MEMBRANE PROTEIN TOLC"/>
    <property type="match status" value="1"/>
</dbReference>
<keyword evidence="5" id="KW-0812">Transmembrane</keyword>
<feature type="chain" id="PRO_5008003627" evidence="8">
    <location>
        <begin position="29"/>
        <end position="455"/>
    </location>
</feature>
<sequence>MIKYYRKKLSLCCYLVILLSFATQPIEAQNKLDDYIKQGIESNQSIKQQSFILERNVYALGEAKSMFLPNVSFSTTYTKADGGRTIDFPTGDLLNNVYSTLNQMTGSSSFPQLENQSILLNPDNFYDAKFRITQPILNAELGYNKKIKSKQIDLQKTEIVLYKRELVKEIKTAYYNYLKATNATKIYQSYLKLVSEGERVNKKLFDNGKINRTSVIRSQNEVSKINASIIASQKTEESAQYYFNFLLNRPLTDTILVDDINTLPDDAQLFNENVTNREELSKLKISKDINNDLTGLAKSYLIPKIGANLDLGSQGFDWKFNQKNRYYLLGISLEWNLFAFGKNTYRIKQSIAENQAITSQTDYVQQQLLTELKVRQANMESAVAQYKAAQSQLKTSQTYYGDMAKLYKEGMTIYIELLDAQNQWIDAQLKSNITLFDTWIAYTAIERANASFNIQ</sequence>
<dbReference type="PANTHER" id="PTHR30026:SF20">
    <property type="entry name" value="OUTER MEMBRANE PROTEIN TOLC"/>
    <property type="match status" value="1"/>
</dbReference>
<keyword evidence="6" id="KW-0472">Membrane</keyword>
<dbReference type="OrthoDB" id="13803at2"/>
<dbReference type="Pfam" id="PF02321">
    <property type="entry name" value="OEP"/>
    <property type="match status" value="1"/>
</dbReference>
<dbReference type="RefSeq" id="WP_066750055.1">
    <property type="nucleotide sequence ID" value="NZ_CP015199.1"/>
</dbReference>
<feature type="signal peptide" evidence="8">
    <location>
        <begin position="1"/>
        <end position="28"/>
    </location>
</feature>
<keyword evidence="3" id="KW-0813">Transport</keyword>
<keyword evidence="4" id="KW-1134">Transmembrane beta strand</keyword>
<keyword evidence="7" id="KW-0998">Cell outer membrane</keyword>